<feature type="transmembrane region" description="Helical" evidence="1">
    <location>
        <begin position="52"/>
        <end position="73"/>
    </location>
</feature>
<proteinExistence type="predicted"/>
<dbReference type="RefSeq" id="WP_099477106.1">
    <property type="nucleotide sequence ID" value="NZ_CP016809.1"/>
</dbReference>
<name>A0A1B2DX81_9BACL</name>
<dbReference type="EMBL" id="CP016809">
    <property type="protein sequence ID" value="ANY72344.1"/>
    <property type="molecule type" value="Genomic_DNA"/>
</dbReference>
<keyword evidence="1" id="KW-0472">Membrane</keyword>
<keyword evidence="1" id="KW-0812">Transmembrane</keyword>
<dbReference type="AlphaFoldDB" id="A0A1B2DX81"/>
<accession>A0A1B2DX81</accession>
<dbReference type="KEGG" id="pib:BBD41_06920"/>
<sequence>MKIQNARRKMVHAAVGIGTSLLIMCILAQHNQVLFEIYEPEALTEHILAVRMMDILLTLQLLCSLAVLTRSAFRVWEHKQEIRRDEGEFYR</sequence>
<keyword evidence="1" id="KW-1133">Transmembrane helix</keyword>
<organism evidence="2">
    <name type="scientific">Paenibacillus ihbetae</name>
    <dbReference type="NCBI Taxonomy" id="1870820"/>
    <lineage>
        <taxon>Bacteria</taxon>
        <taxon>Bacillati</taxon>
        <taxon>Bacillota</taxon>
        <taxon>Bacilli</taxon>
        <taxon>Bacillales</taxon>
        <taxon>Paenibacillaceae</taxon>
        <taxon>Paenibacillus</taxon>
    </lineage>
</organism>
<gene>
    <name evidence="2" type="ORF">BBD41_06920</name>
</gene>
<evidence type="ECO:0000313" key="2">
    <source>
        <dbReference type="EMBL" id="ANY72344.1"/>
    </source>
</evidence>
<evidence type="ECO:0000256" key="1">
    <source>
        <dbReference type="SAM" id="Phobius"/>
    </source>
</evidence>
<protein>
    <submittedName>
        <fullName evidence="2">Uncharacterized protein</fullName>
    </submittedName>
</protein>
<dbReference type="GeneID" id="48307968"/>
<reference evidence="2" key="1">
    <citation type="submission" date="2016-08" db="EMBL/GenBank/DDBJ databases">
        <title>Complete Genome Seqeunce of Paenibacillus sp. nov. IHBB 9852 from high altitute lake of Indian trans-Himalayas.</title>
        <authorList>
            <person name="Kiran S."/>
            <person name="Swarnkar M.K."/>
            <person name="Rana A."/>
            <person name="Tewari R."/>
            <person name="Gulati A."/>
        </authorList>
    </citation>
    <scope>NUCLEOTIDE SEQUENCE [LARGE SCALE GENOMIC DNA]</scope>
    <source>
        <strain evidence="2">IHBB 9852</strain>
    </source>
</reference>